<evidence type="ECO:0000256" key="1">
    <source>
        <dbReference type="PROSITE-ProRule" id="PRU00076"/>
    </source>
</evidence>
<proteinExistence type="predicted"/>
<accession>A0AAN8X308</accession>
<dbReference type="SMART" id="SM00181">
    <property type="entry name" value="EGF"/>
    <property type="match status" value="21"/>
</dbReference>
<dbReference type="Proteomes" id="UP001381693">
    <property type="component" value="Unassembled WGS sequence"/>
</dbReference>
<keyword evidence="1" id="KW-0245">EGF-like domain</keyword>
<feature type="domain" description="EGF-like" evidence="2">
    <location>
        <begin position="434"/>
        <end position="473"/>
    </location>
</feature>
<feature type="domain" description="EGF-like" evidence="2">
    <location>
        <begin position="229"/>
        <end position="268"/>
    </location>
</feature>
<comment type="caution">
    <text evidence="3">The sequence shown here is derived from an EMBL/GenBank/DDBJ whole genome shotgun (WGS) entry which is preliminary data.</text>
</comment>
<feature type="domain" description="EGF-like" evidence="2">
    <location>
        <begin position="17"/>
        <end position="56"/>
    </location>
</feature>
<dbReference type="PANTHER" id="PTHR22963">
    <property type="entry name" value="ENDOGLIN-RELATED"/>
    <property type="match status" value="1"/>
</dbReference>
<keyword evidence="1" id="KW-1015">Disulfide bond</keyword>
<evidence type="ECO:0000259" key="2">
    <source>
        <dbReference type="PROSITE" id="PS50026"/>
    </source>
</evidence>
<feature type="domain" description="EGF-like" evidence="2">
    <location>
        <begin position="178"/>
        <end position="215"/>
    </location>
</feature>
<name>A0AAN8X308_HALRR</name>
<protein>
    <recommendedName>
        <fullName evidence="2">EGF-like domain-containing protein</fullName>
    </recommendedName>
</protein>
<feature type="domain" description="EGF-like" evidence="2">
    <location>
        <begin position="331"/>
        <end position="370"/>
    </location>
</feature>
<feature type="domain" description="EGF-like" evidence="2">
    <location>
        <begin position="560"/>
        <end position="599"/>
    </location>
</feature>
<reference evidence="3 4" key="1">
    <citation type="submission" date="2023-11" db="EMBL/GenBank/DDBJ databases">
        <title>Halocaridina rubra genome assembly.</title>
        <authorList>
            <person name="Smith C."/>
        </authorList>
    </citation>
    <scope>NUCLEOTIDE SEQUENCE [LARGE SCALE GENOMIC DNA]</scope>
    <source>
        <strain evidence="3">EP-1</strain>
        <tissue evidence="3">Whole</tissue>
    </source>
</reference>
<evidence type="ECO:0000313" key="4">
    <source>
        <dbReference type="Proteomes" id="UP001381693"/>
    </source>
</evidence>
<dbReference type="SUPFAM" id="SSF90148">
    <property type="entry name" value="DPY module"/>
    <property type="match status" value="4"/>
</dbReference>
<gene>
    <name evidence="3" type="ORF">SK128_022665</name>
</gene>
<dbReference type="InterPro" id="IPR000742">
    <property type="entry name" value="EGF"/>
</dbReference>
<feature type="domain" description="EGF-like" evidence="2">
    <location>
        <begin position="815"/>
        <end position="854"/>
    </location>
</feature>
<dbReference type="PROSITE" id="PS01186">
    <property type="entry name" value="EGF_2"/>
    <property type="match status" value="10"/>
</dbReference>
<comment type="caution">
    <text evidence="1">Lacks conserved residue(s) required for the propagation of feature annotation.</text>
</comment>
<dbReference type="AlphaFoldDB" id="A0AAN8X308"/>
<feature type="disulfide bond" evidence="1">
    <location>
        <begin position="181"/>
        <end position="191"/>
    </location>
</feature>
<dbReference type="PANTHER" id="PTHR22963:SF39">
    <property type="entry name" value="DUMPY"/>
    <property type="match status" value="1"/>
</dbReference>
<sequence length="1257" mass="136254">MSLSISAVTPVPSPVKEIDPCSPSPCGTLAECKEEDDLAVCKCITGFFGDPYVQCHPECSTDSHCSNVLACVNDKCIDPCPGTCGINAECRVSNHVPICTCPPSYQGNPYQRCYSRPEKPDDDMCDVCGPNAECHLVGKRPVCTCYPGFFGAPPNCRPECINNRHCQTSLACINQKCIDPCPGACGTNAECRVSNHSPVCSCAPGYTGEPFVRCINFTTGEMPKPPQQPSDPCREETCAVNANCHVEGNRGICTCIPGYFGNPYAQCRPECVINSECPQYLACNNQRCTNPCPGTCGIDAICEVVHHNPICTCPRSMTGNPFTRCEPIRDPLDLCNPTPCGPYTKCQIIVDRAVCYCIPGYSGNPDLGCKPECTINSDCPLSKACVNIKCVDPCIGICGTQAQCSVVSHNPLCSCPDDYTGDPLIACRPKPTAPLDPCNPDPCGINANCDVSNNRAVCKCLSSYFGNPYVECRPECIINSDCPKYLACNNQKCRDPCPGTCSIEAVCDVINHNATCSCPRGYTGDPYVRCKLDEPDTPKPECFVDDECSDSLACIELQCQDPCALYENCAPNAVCHVTRHRPVCSCPDGYVGNPNIQCIVAGCRSDSECPVLQACINRDCDDPCEYADCGINAECRVINHRAHCYCPEKFLGDPYIHCERPECTDDPECPSWFSCIDQQCQDPCNCGPNAECRVINHRPQCTCPPEYEGNPLVECTPRPHREPPKECQTDGDCPSKLACFSGSCDDPCLVIKPCGVNAKCNAIDTLPFRTMTCECLPGFIGNAYLECTPRPTEPPGCSADDECGPTELCRNRQCLDPCAILNPCSPNAECQVLNRRPECTCPPGHTGNPRVFCHQILLEPECRQDPDCPSDEACINDICIDPCLVDNQCGLKALCRTQQHRPICYCPEAWAGNPQIECFKPECTVDEECPMNKACINQNCVNPCTYLGPACGLNAKCRAVIHRAQCYCPVGMQGNPSIACVAVGCTSSYDCADDKACDRLNRVCIPVCETSTCGAQAECKAANHAAMCVCPPTFTGNPYLQCFQVQEPPVVVTTVAPECRQDPDCPSQEACINSLCRNPCTESSPCFPSQECRVVDGSPFISMVCECPPDQILVKDGICIKPGVVEPECHYDIDCDGHEYCEAGTCMPLCRKQPCGLNAVCSAVNHRRFCTCAPGYAGDPYTGCKMPPESEETIPECVTDDQCSDSLSCINKRCVSPCMSNNPCAPHAFCYVRDHRPVCRCPGGYVGDPKIECRPSE</sequence>
<feature type="domain" description="EGF-like" evidence="2">
    <location>
        <begin position="121"/>
        <end position="157"/>
    </location>
</feature>
<dbReference type="Pfam" id="PF21164">
    <property type="entry name" value="Dumpy_DPY"/>
    <property type="match status" value="5"/>
</dbReference>
<dbReference type="EMBL" id="JAXCGZ010011340">
    <property type="protein sequence ID" value="KAK7075251.1"/>
    <property type="molecule type" value="Genomic_DNA"/>
</dbReference>
<keyword evidence="4" id="KW-1185">Reference proteome</keyword>
<dbReference type="PROSITE" id="PS50026">
    <property type="entry name" value="EGF_3"/>
    <property type="match status" value="8"/>
</dbReference>
<dbReference type="InterPro" id="IPR048407">
    <property type="entry name" value="Dumpy_DPY"/>
</dbReference>
<organism evidence="3 4">
    <name type="scientific">Halocaridina rubra</name>
    <name type="common">Hawaiian red shrimp</name>
    <dbReference type="NCBI Taxonomy" id="373956"/>
    <lineage>
        <taxon>Eukaryota</taxon>
        <taxon>Metazoa</taxon>
        <taxon>Ecdysozoa</taxon>
        <taxon>Arthropoda</taxon>
        <taxon>Crustacea</taxon>
        <taxon>Multicrustacea</taxon>
        <taxon>Malacostraca</taxon>
        <taxon>Eumalacostraca</taxon>
        <taxon>Eucarida</taxon>
        <taxon>Decapoda</taxon>
        <taxon>Pleocyemata</taxon>
        <taxon>Caridea</taxon>
        <taxon>Atyoidea</taxon>
        <taxon>Atyidae</taxon>
        <taxon>Halocaridina</taxon>
    </lineage>
</organism>
<evidence type="ECO:0000313" key="3">
    <source>
        <dbReference type="EMBL" id="KAK7075251.1"/>
    </source>
</evidence>